<dbReference type="AlphaFoldDB" id="A0AA88CUJ6"/>
<protein>
    <submittedName>
        <fullName evidence="1">Uncharacterized protein</fullName>
    </submittedName>
</protein>
<evidence type="ECO:0000313" key="1">
    <source>
        <dbReference type="EMBL" id="GMN18909.1"/>
    </source>
</evidence>
<comment type="caution">
    <text evidence="1">The sequence shown here is derived from an EMBL/GenBank/DDBJ whole genome shotgun (WGS) entry which is preliminary data.</text>
</comment>
<evidence type="ECO:0000313" key="2">
    <source>
        <dbReference type="Proteomes" id="UP001187192"/>
    </source>
</evidence>
<gene>
    <name evidence="1" type="ORF">TIFTF001_042777</name>
</gene>
<dbReference type="EMBL" id="BTGU01002467">
    <property type="protein sequence ID" value="GMN18909.1"/>
    <property type="molecule type" value="Genomic_DNA"/>
</dbReference>
<sequence>MGMYSRASTPIQLYDSSPSFPNGCPFTSNETSIRSPFVLTMWTLLMRVALRLPSSSGLNLEGRLAAWKQWGRVGMGGVGGVGAWAAWAKLGSRGRGRSWGVGAATA</sequence>
<organism evidence="1 2">
    <name type="scientific">Ficus carica</name>
    <name type="common">Common fig</name>
    <dbReference type="NCBI Taxonomy" id="3494"/>
    <lineage>
        <taxon>Eukaryota</taxon>
        <taxon>Viridiplantae</taxon>
        <taxon>Streptophyta</taxon>
        <taxon>Embryophyta</taxon>
        <taxon>Tracheophyta</taxon>
        <taxon>Spermatophyta</taxon>
        <taxon>Magnoliopsida</taxon>
        <taxon>eudicotyledons</taxon>
        <taxon>Gunneridae</taxon>
        <taxon>Pentapetalae</taxon>
        <taxon>rosids</taxon>
        <taxon>fabids</taxon>
        <taxon>Rosales</taxon>
        <taxon>Moraceae</taxon>
        <taxon>Ficeae</taxon>
        <taxon>Ficus</taxon>
    </lineage>
</organism>
<reference evidence="1" key="1">
    <citation type="submission" date="2023-07" db="EMBL/GenBank/DDBJ databases">
        <title>draft genome sequence of fig (Ficus carica).</title>
        <authorList>
            <person name="Takahashi T."/>
            <person name="Nishimura K."/>
        </authorList>
    </citation>
    <scope>NUCLEOTIDE SEQUENCE</scope>
</reference>
<name>A0AA88CUJ6_FICCA</name>
<keyword evidence="2" id="KW-1185">Reference proteome</keyword>
<proteinExistence type="predicted"/>
<dbReference type="Proteomes" id="UP001187192">
    <property type="component" value="Unassembled WGS sequence"/>
</dbReference>
<accession>A0AA88CUJ6</accession>